<evidence type="ECO:0000313" key="3">
    <source>
        <dbReference type="Proteomes" id="UP000317648"/>
    </source>
</evidence>
<dbReference type="AlphaFoldDB" id="A0A518DT93"/>
<gene>
    <name evidence="2" type="ORF">Pla8534_28730</name>
</gene>
<evidence type="ECO:0000313" key="2">
    <source>
        <dbReference type="EMBL" id="QDU95061.1"/>
    </source>
</evidence>
<dbReference type="OrthoDB" id="250838at2"/>
<organism evidence="2 3">
    <name type="scientific">Lignipirellula cremea</name>
    <dbReference type="NCBI Taxonomy" id="2528010"/>
    <lineage>
        <taxon>Bacteria</taxon>
        <taxon>Pseudomonadati</taxon>
        <taxon>Planctomycetota</taxon>
        <taxon>Planctomycetia</taxon>
        <taxon>Pirellulales</taxon>
        <taxon>Pirellulaceae</taxon>
        <taxon>Lignipirellula</taxon>
    </lineage>
</organism>
<dbReference type="Proteomes" id="UP000317648">
    <property type="component" value="Chromosome"/>
</dbReference>
<feature type="chain" id="PRO_5021922532" description="EF-hand domain-containing protein" evidence="1">
    <location>
        <begin position="23"/>
        <end position="407"/>
    </location>
</feature>
<accession>A0A518DT93</accession>
<protein>
    <recommendedName>
        <fullName evidence="4">EF-hand domain-containing protein</fullName>
    </recommendedName>
</protein>
<keyword evidence="1" id="KW-0732">Signal</keyword>
<dbReference type="EMBL" id="CP036433">
    <property type="protein sequence ID" value="QDU95061.1"/>
    <property type="molecule type" value="Genomic_DNA"/>
</dbReference>
<feature type="signal peptide" evidence="1">
    <location>
        <begin position="1"/>
        <end position="22"/>
    </location>
</feature>
<name>A0A518DT93_9BACT</name>
<sequence length="407" mass="45249" precursor="true">MKWKLPLLLLMMLFLPCGLAFGEPSAERLAKWLKRFPAADANGDGLLTATEAAAYQLKQARSPADSGEFRMDLGAPPEPSINPGWDADRFPEHATVYRTPEEIADIYAKAIGQNRGAVVSHEKPADGSLRIVSTGHSFMGPGYATFYRVALAAGLTQPPLLTHTGGGMTGSARYKWEQENGIFQFDGKPTPKLMASIANAEWDAMLWGPYYHDRPAYYSCWIDFCLKYNPHMKFYLMDAWPQIDQLRKLPATEDGLSAQTIAQMGEDRQEMFGGVVDTLNKKYPGKVFVLPTCRAMVLAAEYYHRGELPGVEGIHTLVGGKKRTFWKDRIGHLGPGFDQLEGYLFYATLYGRSPELIEGDVNFGGAPDYPSRELDRVFRKIAWQAVLDHPQSGVVDKNSNGVDDGRE</sequence>
<dbReference type="RefSeq" id="WP_145053843.1">
    <property type="nucleotide sequence ID" value="NZ_CP036433.1"/>
</dbReference>
<evidence type="ECO:0008006" key="4">
    <source>
        <dbReference type="Google" id="ProtNLM"/>
    </source>
</evidence>
<keyword evidence="3" id="KW-1185">Reference proteome</keyword>
<reference evidence="2 3" key="1">
    <citation type="submission" date="2019-02" db="EMBL/GenBank/DDBJ databases">
        <title>Deep-cultivation of Planctomycetes and their phenomic and genomic characterization uncovers novel biology.</title>
        <authorList>
            <person name="Wiegand S."/>
            <person name="Jogler M."/>
            <person name="Boedeker C."/>
            <person name="Pinto D."/>
            <person name="Vollmers J."/>
            <person name="Rivas-Marin E."/>
            <person name="Kohn T."/>
            <person name="Peeters S.H."/>
            <person name="Heuer A."/>
            <person name="Rast P."/>
            <person name="Oberbeckmann S."/>
            <person name="Bunk B."/>
            <person name="Jeske O."/>
            <person name="Meyerdierks A."/>
            <person name="Storesund J.E."/>
            <person name="Kallscheuer N."/>
            <person name="Luecker S."/>
            <person name="Lage O.M."/>
            <person name="Pohl T."/>
            <person name="Merkel B.J."/>
            <person name="Hornburger P."/>
            <person name="Mueller R.-W."/>
            <person name="Bruemmer F."/>
            <person name="Labrenz M."/>
            <person name="Spormann A.M."/>
            <person name="Op den Camp H."/>
            <person name="Overmann J."/>
            <person name="Amann R."/>
            <person name="Jetten M.S.M."/>
            <person name="Mascher T."/>
            <person name="Medema M.H."/>
            <person name="Devos D.P."/>
            <person name="Kaster A.-K."/>
            <person name="Ovreas L."/>
            <person name="Rohde M."/>
            <person name="Galperin M.Y."/>
            <person name="Jogler C."/>
        </authorList>
    </citation>
    <scope>NUCLEOTIDE SEQUENCE [LARGE SCALE GENOMIC DNA]</scope>
    <source>
        <strain evidence="2 3">Pla85_3_4</strain>
    </source>
</reference>
<proteinExistence type="predicted"/>
<evidence type="ECO:0000256" key="1">
    <source>
        <dbReference type="SAM" id="SignalP"/>
    </source>
</evidence>
<dbReference type="KEGG" id="lcre:Pla8534_28730"/>